<evidence type="ECO:0000256" key="5">
    <source>
        <dbReference type="SAM" id="Phobius"/>
    </source>
</evidence>
<dbReference type="EMBL" id="CATQJL010000223">
    <property type="protein sequence ID" value="CAJ0597730.1"/>
    <property type="molecule type" value="Genomic_DNA"/>
</dbReference>
<proteinExistence type="predicted"/>
<organism evidence="6 7">
    <name type="scientific">Cylicocyclus nassatus</name>
    <name type="common">Nematode worm</name>
    <dbReference type="NCBI Taxonomy" id="53992"/>
    <lineage>
        <taxon>Eukaryota</taxon>
        <taxon>Metazoa</taxon>
        <taxon>Ecdysozoa</taxon>
        <taxon>Nematoda</taxon>
        <taxon>Chromadorea</taxon>
        <taxon>Rhabditida</taxon>
        <taxon>Rhabditina</taxon>
        <taxon>Rhabditomorpha</taxon>
        <taxon>Strongyloidea</taxon>
        <taxon>Strongylidae</taxon>
        <taxon>Cylicocyclus</taxon>
    </lineage>
</organism>
<dbReference type="InterPro" id="IPR036259">
    <property type="entry name" value="MFS_trans_sf"/>
</dbReference>
<evidence type="ECO:0000256" key="1">
    <source>
        <dbReference type="ARBA" id="ARBA00004141"/>
    </source>
</evidence>
<dbReference type="InterPro" id="IPR051068">
    <property type="entry name" value="MFS_Domain-Containing_Protein"/>
</dbReference>
<gene>
    <name evidence="6" type="ORF">CYNAS_LOCUS9713</name>
</gene>
<name>A0AA36GSW6_CYLNA</name>
<dbReference type="GO" id="GO:0005765">
    <property type="term" value="C:lysosomal membrane"/>
    <property type="evidence" value="ECO:0007669"/>
    <property type="project" value="TreeGrafter"/>
</dbReference>
<dbReference type="SUPFAM" id="SSF103473">
    <property type="entry name" value="MFS general substrate transporter"/>
    <property type="match status" value="1"/>
</dbReference>
<evidence type="ECO:0000256" key="2">
    <source>
        <dbReference type="ARBA" id="ARBA00022692"/>
    </source>
</evidence>
<dbReference type="AlphaFoldDB" id="A0AA36GSW6"/>
<accession>A0AA36GSW6</accession>
<dbReference type="PANTHER" id="PTHR23510:SF22">
    <property type="entry name" value="MAJOR FACILITATOR SUPERFAMILY (MFS) PROFILE DOMAIN-CONTAINING PROTEIN"/>
    <property type="match status" value="1"/>
</dbReference>
<evidence type="ECO:0000256" key="4">
    <source>
        <dbReference type="ARBA" id="ARBA00023136"/>
    </source>
</evidence>
<feature type="transmembrane region" description="Helical" evidence="5">
    <location>
        <begin position="93"/>
        <end position="116"/>
    </location>
</feature>
<evidence type="ECO:0000313" key="7">
    <source>
        <dbReference type="Proteomes" id="UP001176961"/>
    </source>
</evidence>
<protein>
    <submittedName>
        <fullName evidence="6">Uncharacterized protein</fullName>
    </submittedName>
</protein>
<feature type="transmembrane region" description="Helical" evidence="5">
    <location>
        <begin position="128"/>
        <end position="148"/>
    </location>
</feature>
<keyword evidence="7" id="KW-1185">Reference proteome</keyword>
<evidence type="ECO:0000256" key="3">
    <source>
        <dbReference type="ARBA" id="ARBA00022989"/>
    </source>
</evidence>
<dbReference type="Gene3D" id="1.20.1250.20">
    <property type="entry name" value="MFS general substrate transporter like domains"/>
    <property type="match status" value="1"/>
</dbReference>
<evidence type="ECO:0000313" key="6">
    <source>
        <dbReference type="EMBL" id="CAJ0597730.1"/>
    </source>
</evidence>
<dbReference type="Proteomes" id="UP001176961">
    <property type="component" value="Unassembled WGS sequence"/>
</dbReference>
<feature type="transmembrane region" description="Helical" evidence="5">
    <location>
        <begin position="20"/>
        <end position="41"/>
    </location>
</feature>
<reference evidence="6" key="1">
    <citation type="submission" date="2023-07" db="EMBL/GenBank/DDBJ databases">
        <authorList>
            <consortium name="CYATHOMIX"/>
        </authorList>
    </citation>
    <scope>NUCLEOTIDE SEQUENCE</scope>
    <source>
        <strain evidence="6">N/A</strain>
    </source>
</reference>
<comment type="caution">
    <text evidence="6">The sequence shown here is derived from an EMBL/GenBank/DDBJ whole genome shotgun (WGS) entry which is preliminary data.</text>
</comment>
<sequence>MQHRAVVWQGFAQRLKRSTSMLAIKVLILFVSAQTYQGAILSNDYNPLPKFDVFAVSVCVATQFTLMFIITNLETIGSMYAMAMWGWTSAQTVVNVGILQAVNGAASVLVYTGFVVKLGDYVSNGRERIWTMIGLGLGFFYHVVTFPYPWGSTLKFTPANQTSDNTSVGCDPDNYSWCISVHEVNFWLYAVLYCTLLAACFPIVNVSMNTLFSKILGARRQGTMQGIMLMSGSLARTLGPLLVSWLFQVYGPIPVWGLEMGTLGITLLLWIVLYRRLVPLQIPQLACGEYMEYAGGTKYRM</sequence>
<keyword evidence="2 5" id="KW-0812">Transmembrane</keyword>
<comment type="subcellular location">
    <subcellularLocation>
        <location evidence="1">Membrane</location>
        <topology evidence="1">Multi-pass membrane protein</topology>
    </subcellularLocation>
</comment>
<feature type="transmembrane region" description="Helical" evidence="5">
    <location>
        <begin position="253"/>
        <end position="274"/>
    </location>
</feature>
<keyword evidence="3 5" id="KW-1133">Transmembrane helix</keyword>
<dbReference type="PANTHER" id="PTHR23510">
    <property type="entry name" value="INNER MEMBRANE TRANSPORT PROTEIN YAJR"/>
    <property type="match status" value="1"/>
</dbReference>
<keyword evidence="4 5" id="KW-0472">Membrane</keyword>
<feature type="transmembrane region" description="Helical" evidence="5">
    <location>
        <begin position="186"/>
        <end position="206"/>
    </location>
</feature>
<feature type="transmembrane region" description="Helical" evidence="5">
    <location>
        <begin position="53"/>
        <end position="73"/>
    </location>
</feature>